<dbReference type="PANTHER" id="PTHR47429">
    <property type="entry name" value="PROTEIN TWIN LOV 1"/>
    <property type="match status" value="1"/>
</dbReference>
<dbReference type="SUPFAM" id="SSF55785">
    <property type="entry name" value="PYP-like sensor domain (PAS domain)"/>
    <property type="match status" value="1"/>
</dbReference>
<evidence type="ECO:0000256" key="3">
    <source>
        <dbReference type="ARBA" id="ARBA00022991"/>
    </source>
</evidence>
<dbReference type="RefSeq" id="WP_123124052.1">
    <property type="nucleotide sequence ID" value="NZ_QKNW01000001.1"/>
</dbReference>
<keyword evidence="1" id="KW-0285">Flavoprotein</keyword>
<dbReference type="InterPro" id="IPR000014">
    <property type="entry name" value="PAS"/>
</dbReference>
<evidence type="ECO:0000256" key="2">
    <source>
        <dbReference type="ARBA" id="ARBA00022643"/>
    </source>
</evidence>
<organism evidence="5 6">
    <name type="scientific">Halosegnis longus</name>
    <dbReference type="NCBI Taxonomy" id="2216012"/>
    <lineage>
        <taxon>Archaea</taxon>
        <taxon>Methanobacteriati</taxon>
        <taxon>Methanobacteriota</taxon>
        <taxon>Stenosarchaea group</taxon>
        <taxon>Halobacteria</taxon>
        <taxon>Halobacteriales</taxon>
        <taxon>Natronomonadaceae</taxon>
        <taxon>Halosegnis</taxon>
    </lineage>
</organism>
<proteinExistence type="predicted"/>
<feature type="domain" description="PAS" evidence="4">
    <location>
        <begin position="74"/>
        <end position="165"/>
    </location>
</feature>
<dbReference type="Pfam" id="PF13426">
    <property type="entry name" value="PAS_9"/>
    <property type="match status" value="1"/>
</dbReference>
<dbReference type="AlphaFoldDB" id="A0AAJ4R8W1"/>
<protein>
    <submittedName>
        <fullName evidence="5">PAS domain-containing protein</fullName>
    </submittedName>
</protein>
<keyword evidence="6" id="KW-1185">Reference proteome</keyword>
<reference evidence="5 6" key="1">
    <citation type="submission" date="2018-11" db="EMBL/GenBank/DDBJ databases">
        <title>Genome sequences of Natronomonas sp. CBA1133.</title>
        <authorList>
            <person name="Roh S.W."/>
            <person name="Cha I.-T."/>
        </authorList>
    </citation>
    <scope>NUCLEOTIDE SEQUENCE [LARGE SCALE GENOMIC DNA]</scope>
    <source>
        <strain evidence="5 6">CBA1133</strain>
    </source>
</reference>
<dbReference type="CDD" id="cd00130">
    <property type="entry name" value="PAS"/>
    <property type="match status" value="1"/>
</dbReference>
<dbReference type="InterPro" id="IPR035965">
    <property type="entry name" value="PAS-like_dom_sf"/>
</dbReference>
<evidence type="ECO:0000256" key="1">
    <source>
        <dbReference type="ARBA" id="ARBA00022630"/>
    </source>
</evidence>
<keyword evidence="3" id="KW-0157">Chromophore</keyword>
<evidence type="ECO:0000259" key="4">
    <source>
        <dbReference type="Pfam" id="PF13426"/>
    </source>
</evidence>
<dbReference type="Gene3D" id="3.30.450.20">
    <property type="entry name" value="PAS domain"/>
    <property type="match status" value="1"/>
</dbReference>
<name>A0AAJ4R8W1_9EURY</name>
<evidence type="ECO:0000313" key="6">
    <source>
        <dbReference type="Proteomes" id="UP000270581"/>
    </source>
</evidence>
<sequence length="171" mass="19466">MIDRAALRELLTSEPATFAAAATEYVASVEPYESFDPDAVPVPTDELLDRERRLLWKAWVLDDAPFGVVLSGAAYEDNPILYANRYFRELSGYDLDALVGENPRFLQGPDTEPDPLERLHEALRTWEPATVELWNYRQDGERFRNRVSLVPVPDDAGTVTHWFGIQERLDG</sequence>
<dbReference type="Proteomes" id="UP000270581">
    <property type="component" value="Unassembled WGS sequence"/>
</dbReference>
<keyword evidence="2" id="KW-0288">FMN</keyword>
<evidence type="ECO:0000313" key="5">
    <source>
        <dbReference type="EMBL" id="RNJ26365.1"/>
    </source>
</evidence>
<gene>
    <name evidence="5" type="ORF">Nmn1133_06590</name>
</gene>
<dbReference type="PANTHER" id="PTHR47429:SF2">
    <property type="entry name" value="PROTEIN TWIN LOV 1"/>
    <property type="match status" value="1"/>
</dbReference>
<accession>A0AAJ4R8W1</accession>
<comment type="caution">
    <text evidence="5">The sequence shown here is derived from an EMBL/GenBank/DDBJ whole genome shotgun (WGS) entry which is preliminary data.</text>
</comment>
<dbReference type="EMBL" id="RJJC01000001">
    <property type="protein sequence ID" value="RNJ26365.1"/>
    <property type="molecule type" value="Genomic_DNA"/>
</dbReference>
<dbReference type="NCBIfam" id="TIGR00229">
    <property type="entry name" value="sensory_box"/>
    <property type="match status" value="1"/>
</dbReference>